<dbReference type="InterPro" id="IPR004835">
    <property type="entry name" value="Chitin_synth"/>
</dbReference>
<comment type="caution">
    <text evidence="5">The sequence shown here is derived from an EMBL/GenBank/DDBJ whole genome shotgun (WGS) entry which is preliminary data.</text>
</comment>
<dbReference type="AlphaFoldDB" id="A0A443SRB5"/>
<dbReference type="EMBL" id="NCKV01000650">
    <property type="protein sequence ID" value="RWS30081.1"/>
    <property type="molecule type" value="Genomic_DNA"/>
</dbReference>
<dbReference type="GO" id="GO:0006031">
    <property type="term" value="P:chitin biosynthetic process"/>
    <property type="evidence" value="ECO:0007669"/>
    <property type="project" value="TreeGrafter"/>
</dbReference>
<keyword evidence="4" id="KW-1133">Transmembrane helix</keyword>
<name>A0A443SRB5_9ACAR</name>
<organism evidence="5 6">
    <name type="scientific">Leptotrombidium deliense</name>
    <dbReference type="NCBI Taxonomy" id="299467"/>
    <lineage>
        <taxon>Eukaryota</taxon>
        <taxon>Metazoa</taxon>
        <taxon>Ecdysozoa</taxon>
        <taxon>Arthropoda</taxon>
        <taxon>Chelicerata</taxon>
        <taxon>Arachnida</taxon>
        <taxon>Acari</taxon>
        <taxon>Acariformes</taxon>
        <taxon>Trombidiformes</taxon>
        <taxon>Prostigmata</taxon>
        <taxon>Anystina</taxon>
        <taxon>Parasitengona</taxon>
        <taxon>Trombiculoidea</taxon>
        <taxon>Trombiculidae</taxon>
        <taxon>Leptotrombidium</taxon>
    </lineage>
</organism>
<comment type="subcellular location">
    <subcellularLocation>
        <location evidence="1">Membrane</location>
        <topology evidence="1">Multi-pass membrane protein</topology>
    </subcellularLocation>
</comment>
<evidence type="ECO:0000256" key="3">
    <source>
        <dbReference type="ARBA" id="ARBA00023136"/>
    </source>
</evidence>
<keyword evidence="2 4" id="KW-0812">Transmembrane</keyword>
<dbReference type="VEuPathDB" id="VectorBase:LDEU001959"/>
<dbReference type="PANTHER" id="PTHR22914:SF42">
    <property type="entry name" value="CHITIN SYNTHASE"/>
    <property type="match status" value="1"/>
</dbReference>
<evidence type="ECO:0000256" key="1">
    <source>
        <dbReference type="ARBA" id="ARBA00004141"/>
    </source>
</evidence>
<dbReference type="OrthoDB" id="370884at2759"/>
<dbReference type="GO" id="GO:0071944">
    <property type="term" value="C:cell periphery"/>
    <property type="evidence" value="ECO:0007669"/>
    <property type="project" value="TreeGrafter"/>
</dbReference>
<reference evidence="5 6" key="1">
    <citation type="journal article" date="2018" name="Gigascience">
        <title>Genomes of trombidid mites reveal novel predicted allergens and laterally-transferred genes associated with secondary metabolism.</title>
        <authorList>
            <person name="Dong X."/>
            <person name="Chaisiri K."/>
            <person name="Xia D."/>
            <person name="Armstrong S.D."/>
            <person name="Fang Y."/>
            <person name="Donnelly M.J."/>
            <person name="Kadowaki T."/>
            <person name="McGarry J.W."/>
            <person name="Darby A.C."/>
            <person name="Makepeace B.L."/>
        </authorList>
    </citation>
    <scope>NUCLEOTIDE SEQUENCE [LARGE SCALE GENOMIC DNA]</scope>
    <source>
        <strain evidence="5">UoL-UT</strain>
    </source>
</reference>
<dbReference type="PANTHER" id="PTHR22914">
    <property type="entry name" value="CHITIN SYNTHASE"/>
    <property type="match status" value="1"/>
</dbReference>
<dbReference type="GO" id="GO:0016020">
    <property type="term" value="C:membrane"/>
    <property type="evidence" value="ECO:0007669"/>
    <property type="project" value="UniProtKB-SubCell"/>
</dbReference>
<dbReference type="Proteomes" id="UP000288716">
    <property type="component" value="Unassembled WGS sequence"/>
</dbReference>
<dbReference type="GO" id="GO:0004100">
    <property type="term" value="F:chitin synthase activity"/>
    <property type="evidence" value="ECO:0007669"/>
    <property type="project" value="InterPro"/>
</dbReference>
<evidence type="ECO:0000256" key="2">
    <source>
        <dbReference type="ARBA" id="ARBA00022692"/>
    </source>
</evidence>
<gene>
    <name evidence="5" type="ORF">B4U80_02632</name>
</gene>
<evidence type="ECO:0000256" key="4">
    <source>
        <dbReference type="SAM" id="Phobius"/>
    </source>
</evidence>
<feature type="transmembrane region" description="Helical" evidence="4">
    <location>
        <begin position="59"/>
        <end position="79"/>
    </location>
</feature>
<proteinExistence type="predicted"/>
<sequence>MRTDWTEDAFLSRCETQNLSDNENSFWNELIEKYLYPIEENTEHKRSVALRLKELRNRVVFAIFMLNAIFVLVVFLLQLHKEKLAIQLPNYLIFDFGTNGNSDSQKEKDNGYSIEPVASSFILLFGLILVLQVIGMLIHRFSTFSHIIAFLSVHVNQSPNENIVNNVLDEKNMEIIKNLQCLKGVDEDCYTEMSNEKTKRKHTVFNLEKRRTHKQKTMALDVAFRKRFFNICSLKNKASTKLRGNIDLKPININRKRASLNINGATRKTFIKRNMSNAVDKTVLSGFRKISVDICNVNSSYIAENSKDDVAFRCSRGNQVFQAAIS</sequence>
<keyword evidence="3 4" id="KW-0472">Membrane</keyword>
<keyword evidence="6" id="KW-1185">Reference proteome</keyword>
<feature type="transmembrane region" description="Helical" evidence="4">
    <location>
        <begin position="117"/>
        <end position="138"/>
    </location>
</feature>
<dbReference type="STRING" id="299467.A0A443SRB5"/>
<evidence type="ECO:0000313" key="5">
    <source>
        <dbReference type="EMBL" id="RWS30081.1"/>
    </source>
</evidence>
<evidence type="ECO:0000313" key="6">
    <source>
        <dbReference type="Proteomes" id="UP000288716"/>
    </source>
</evidence>
<protein>
    <submittedName>
        <fullName evidence="5">Chitin synthase 4-like protein</fullName>
    </submittedName>
</protein>
<accession>A0A443SRB5</accession>